<keyword evidence="3" id="KW-1185">Reference proteome</keyword>
<feature type="domain" description="Aminoglycoside phosphotransferase" evidence="1">
    <location>
        <begin position="22"/>
        <end position="272"/>
    </location>
</feature>
<evidence type="ECO:0000313" key="3">
    <source>
        <dbReference type="Proteomes" id="UP001597417"/>
    </source>
</evidence>
<dbReference type="PANTHER" id="PTHR21310:SF15">
    <property type="entry name" value="AMINOGLYCOSIDE PHOSPHOTRANSFERASE DOMAIN-CONTAINING PROTEIN"/>
    <property type="match status" value="1"/>
</dbReference>
<dbReference type="InterPro" id="IPR002575">
    <property type="entry name" value="Aminoglycoside_PTrfase"/>
</dbReference>
<organism evidence="2 3">
    <name type="scientific">Amycolatopsis pigmentata</name>
    <dbReference type="NCBI Taxonomy" id="450801"/>
    <lineage>
        <taxon>Bacteria</taxon>
        <taxon>Bacillati</taxon>
        <taxon>Actinomycetota</taxon>
        <taxon>Actinomycetes</taxon>
        <taxon>Pseudonocardiales</taxon>
        <taxon>Pseudonocardiaceae</taxon>
        <taxon>Amycolatopsis</taxon>
    </lineage>
</organism>
<dbReference type="InterPro" id="IPR011009">
    <property type="entry name" value="Kinase-like_dom_sf"/>
</dbReference>
<dbReference type="InterPro" id="IPR051678">
    <property type="entry name" value="AGP_Transferase"/>
</dbReference>
<name>A0ABW5FYS1_9PSEU</name>
<evidence type="ECO:0000259" key="1">
    <source>
        <dbReference type="Pfam" id="PF01636"/>
    </source>
</evidence>
<dbReference type="PANTHER" id="PTHR21310">
    <property type="entry name" value="AMINOGLYCOSIDE PHOSPHOTRANSFERASE-RELATED-RELATED"/>
    <property type="match status" value="1"/>
</dbReference>
<dbReference type="EMBL" id="JBHUKR010000009">
    <property type="protein sequence ID" value="MFD2418987.1"/>
    <property type="molecule type" value="Genomic_DNA"/>
</dbReference>
<comment type="caution">
    <text evidence="2">The sequence shown here is derived from an EMBL/GenBank/DDBJ whole genome shotgun (WGS) entry which is preliminary data.</text>
</comment>
<dbReference type="RefSeq" id="WP_378266973.1">
    <property type="nucleotide sequence ID" value="NZ_JBHUKR010000009.1"/>
</dbReference>
<evidence type="ECO:0000313" key="2">
    <source>
        <dbReference type="EMBL" id="MFD2418987.1"/>
    </source>
</evidence>
<reference evidence="3" key="1">
    <citation type="journal article" date="2019" name="Int. J. Syst. Evol. Microbiol.">
        <title>The Global Catalogue of Microorganisms (GCM) 10K type strain sequencing project: providing services to taxonomists for standard genome sequencing and annotation.</title>
        <authorList>
            <consortium name="The Broad Institute Genomics Platform"/>
            <consortium name="The Broad Institute Genome Sequencing Center for Infectious Disease"/>
            <person name="Wu L."/>
            <person name="Ma J."/>
        </authorList>
    </citation>
    <scope>NUCLEOTIDE SEQUENCE [LARGE SCALE GENOMIC DNA]</scope>
    <source>
        <strain evidence="3">CGMCC 4.7645</strain>
    </source>
</reference>
<dbReference type="Pfam" id="PF01636">
    <property type="entry name" value="APH"/>
    <property type="match status" value="1"/>
</dbReference>
<dbReference type="Gene3D" id="3.90.1200.10">
    <property type="match status" value="1"/>
</dbReference>
<proteinExistence type="predicted"/>
<protein>
    <submittedName>
        <fullName evidence="2">Phosphotransferase family protein</fullName>
    </submittedName>
</protein>
<sequence>MNTADVLKILARNGLAEAGIRTVEALPEGTFNTVYRVRLTDGTGLVCKISPPPDTPILSYERGLSHGELVFYRSAATARSVPVPAVVRHDFDRTVVDGDVVIMTECPGRSWHSLREELGEDDQARLRHRLGGITAELHTVTGTGFGYPRETPLAATWRESFLTMFDTLCGDAEHYRAGTPVPVAELRRRVHAHADTLDEIETPGLVHFDLWNGNILVDLADGRPEISGVVDGERAFWGDPVAEFVSLALLGEIERDDHFLRGYREAGGSVVFDAGTRIRLALYRCYLYLIMLTESVPRGYPDAQLARLRRMVDPPLLAASAVLAGESPGVHPRSR</sequence>
<dbReference type="Proteomes" id="UP001597417">
    <property type="component" value="Unassembled WGS sequence"/>
</dbReference>
<gene>
    <name evidence="2" type="ORF">ACFSXZ_21890</name>
</gene>
<accession>A0ABW5FYS1</accession>
<dbReference type="SUPFAM" id="SSF56112">
    <property type="entry name" value="Protein kinase-like (PK-like)"/>
    <property type="match status" value="1"/>
</dbReference>